<dbReference type="RefSeq" id="WP_311034075.1">
    <property type="nucleotide sequence ID" value="NZ_CP117522.1"/>
</dbReference>
<feature type="region of interest" description="Disordered" evidence="1">
    <location>
        <begin position="157"/>
        <end position="181"/>
    </location>
</feature>
<evidence type="ECO:0000256" key="2">
    <source>
        <dbReference type="SAM" id="Phobius"/>
    </source>
</evidence>
<dbReference type="Proteomes" id="UP001305606">
    <property type="component" value="Chromosome"/>
</dbReference>
<accession>A0ABY9UXN5</accession>
<reference evidence="3 4" key="1">
    <citation type="submission" date="2023-02" db="EMBL/GenBank/DDBJ databases">
        <title>Streptomyces sp. SCA4-21 with antifungal activity against Fusarium oxysporum f. sp. cubense, Streptomyces sp. SCA2-17 with antifungal activity against Fusarium oxysporum f. sp. cubense.</title>
        <authorList>
            <person name="Qi D."/>
        </authorList>
    </citation>
    <scope>NUCLEOTIDE SEQUENCE [LARGE SCALE GENOMIC DNA]</scope>
    <source>
        <strain evidence="3 4">SCA4-21</strain>
    </source>
</reference>
<protein>
    <submittedName>
        <fullName evidence="3">CU044_5270 family protein</fullName>
    </submittedName>
</protein>
<dbReference type="NCBIfam" id="NF038083">
    <property type="entry name" value="CU044_5270_fam"/>
    <property type="match status" value="1"/>
</dbReference>
<organism evidence="3 4">
    <name type="scientific">Streptomyces luomodiensis</name>
    <dbReference type="NCBI Taxonomy" id="3026192"/>
    <lineage>
        <taxon>Bacteria</taxon>
        <taxon>Bacillati</taxon>
        <taxon>Actinomycetota</taxon>
        <taxon>Actinomycetes</taxon>
        <taxon>Kitasatosporales</taxon>
        <taxon>Streptomycetaceae</taxon>
        <taxon>Streptomyces</taxon>
    </lineage>
</organism>
<keyword evidence="2" id="KW-1133">Transmembrane helix</keyword>
<evidence type="ECO:0000256" key="1">
    <source>
        <dbReference type="SAM" id="MobiDB-lite"/>
    </source>
</evidence>
<feature type="transmembrane region" description="Helical" evidence="2">
    <location>
        <begin position="50"/>
        <end position="69"/>
    </location>
</feature>
<dbReference type="EMBL" id="CP117522">
    <property type="protein sequence ID" value="WNE94629.1"/>
    <property type="molecule type" value="Genomic_DNA"/>
</dbReference>
<gene>
    <name evidence="3" type="ORF">PS467_04390</name>
</gene>
<dbReference type="InterPro" id="IPR047789">
    <property type="entry name" value="CU044_5270-like"/>
</dbReference>
<name>A0ABY9UXN5_9ACTN</name>
<evidence type="ECO:0000313" key="4">
    <source>
        <dbReference type="Proteomes" id="UP001305606"/>
    </source>
</evidence>
<keyword evidence="2" id="KW-0472">Membrane</keyword>
<proteinExistence type="predicted"/>
<keyword evidence="2" id="KW-0812">Transmembrane</keyword>
<sequence>MTDELDLLREANPVSADTGRWRDRPLDARAELLLRQLASRDRGRRTVRRVVWSLEAAAAATILALALTVPGTGSSPAVAASRPLPLVAHASRADVPLAAIVRRARAAAEESPAKSERGSHIQSWSLGMASGKDPVTLPQESLTRWNADGSGSLLVVATDPRHPGRPVIEDGPPPRTVNDGKVLRNERYPAGIGGANENYFEDPPSGAQALREYLAVWTPGADRDPADLISAVRSFLSVWTPGPRQRADILTLLSGIEGLRPAGKVTDRLGREGQGFRFTTTPGGRYLIVLDPDDGRVLDVEETVTRDDPEYRVKAGDVMSYTAWIS</sequence>
<evidence type="ECO:0000313" key="3">
    <source>
        <dbReference type="EMBL" id="WNE94629.1"/>
    </source>
</evidence>
<keyword evidence="4" id="KW-1185">Reference proteome</keyword>